<comment type="subunit">
    <text evidence="3">Homodimer.</text>
</comment>
<comment type="caution">
    <text evidence="6">The sequence shown here is derived from an EMBL/GenBank/DDBJ whole genome shotgun (WGS) entry which is preliminary data.</text>
</comment>
<name>A0A109JRD1_9HYPH</name>
<evidence type="ECO:0000259" key="5">
    <source>
        <dbReference type="Pfam" id="PF13649"/>
    </source>
</evidence>
<reference evidence="6 7" key="1">
    <citation type="submission" date="2015-11" db="EMBL/GenBank/DDBJ databases">
        <title>Draft Genome Sequence of the Strain BR 10423 (Rhizobium sp.) isolated from nodules of Mimosa pudica.</title>
        <authorList>
            <person name="Barauna A.C."/>
            <person name="Zilli J.E."/>
            <person name="Simoes-Araujo J.L."/>
            <person name="Reis V.M."/>
            <person name="James E.K."/>
            <person name="Reis F.B.Jr."/>
            <person name="Rouws L.F."/>
            <person name="Passos S.R."/>
            <person name="Gois S.R."/>
        </authorList>
    </citation>
    <scope>NUCLEOTIDE SEQUENCE [LARGE SCALE GENOMIC DNA]</scope>
    <source>
        <strain evidence="6 7">BR10423</strain>
    </source>
</reference>
<evidence type="ECO:0000256" key="2">
    <source>
        <dbReference type="ARBA" id="ARBA00022691"/>
    </source>
</evidence>
<comment type="similarity">
    <text evidence="3">Belongs to the class I-like SAM-binding methyltransferase superfamily. Cx-SAM synthase family.</text>
</comment>
<dbReference type="GO" id="GO:0016743">
    <property type="term" value="F:carboxyl- or carbamoyltransferase activity"/>
    <property type="evidence" value="ECO:0007669"/>
    <property type="project" value="UniProtKB-UniRule"/>
</dbReference>
<gene>
    <name evidence="3" type="primary">cmoA</name>
    <name evidence="6" type="ORF">AS026_03510</name>
</gene>
<keyword evidence="7" id="KW-1185">Reference proteome</keyword>
<feature type="binding site" evidence="3">
    <location>
        <begin position="127"/>
        <end position="128"/>
    </location>
    <ligand>
        <name>S-adenosyl-L-methionine</name>
        <dbReference type="ChEBI" id="CHEBI:59789"/>
    </ligand>
</feature>
<dbReference type="PANTHER" id="PTHR43861">
    <property type="entry name" value="TRANS-ACONITATE 2-METHYLTRANSFERASE-RELATED"/>
    <property type="match status" value="1"/>
</dbReference>
<keyword evidence="2 3" id="KW-0949">S-adenosyl-L-methionine</keyword>
<dbReference type="RefSeq" id="WP_062370145.1">
    <property type="nucleotide sequence ID" value="NZ_LNCD01000064.1"/>
</dbReference>
<accession>A0A109JRD1</accession>
<proteinExistence type="inferred from homology"/>
<dbReference type="GO" id="GO:0002098">
    <property type="term" value="P:tRNA wobble uridine modification"/>
    <property type="evidence" value="ECO:0007669"/>
    <property type="project" value="InterPro"/>
</dbReference>
<comment type="caution">
    <text evidence="3">Lacks conserved residue(s) required for the propagation of feature annotation.</text>
</comment>
<dbReference type="InterPro" id="IPR041698">
    <property type="entry name" value="Methyltransf_25"/>
</dbReference>
<feature type="binding site" evidence="3 4">
    <location>
        <position position="50"/>
    </location>
    <ligand>
        <name>S-adenosyl-L-methionine</name>
        <dbReference type="ChEBI" id="CHEBI:59789"/>
    </ligand>
</feature>
<dbReference type="HAMAP" id="MF_01589">
    <property type="entry name" value="Cx_SAM_synthase"/>
    <property type="match status" value="1"/>
</dbReference>
<dbReference type="Proteomes" id="UP000068164">
    <property type="component" value="Unassembled WGS sequence"/>
</dbReference>
<protein>
    <recommendedName>
        <fullName evidence="3">Carboxy-S-adenosyl-L-methionine synthase</fullName>
        <shortName evidence="3">Cx-SAM synthase</shortName>
        <ecNumber evidence="3">2.1.3.-</ecNumber>
    </recommendedName>
</protein>
<comment type="function">
    <text evidence="3">Catalyzes the conversion of S-adenosyl-L-methionine (SAM) to carboxy-S-adenosyl-L-methionine (Cx-SAM).</text>
</comment>
<organism evidence="6 7">
    <name type="scientific">Rhizobium altiplani</name>
    <dbReference type="NCBI Taxonomy" id="1864509"/>
    <lineage>
        <taxon>Bacteria</taxon>
        <taxon>Pseudomonadati</taxon>
        <taxon>Pseudomonadota</taxon>
        <taxon>Alphaproteobacteria</taxon>
        <taxon>Hyphomicrobiales</taxon>
        <taxon>Rhizobiaceae</taxon>
        <taxon>Rhizobium/Agrobacterium group</taxon>
        <taxon>Rhizobium</taxon>
    </lineage>
</organism>
<evidence type="ECO:0000313" key="7">
    <source>
        <dbReference type="Proteomes" id="UP000068164"/>
    </source>
</evidence>
<evidence type="ECO:0000313" key="6">
    <source>
        <dbReference type="EMBL" id="KWV53726.1"/>
    </source>
</evidence>
<sequence length="253" mass="29084">MTDKSSRLVLHTNSRDEVFADERNAVEDFSFNSTVANVFDDMVSRSVPFYGEMQRMVCELARDFAQPQSNLYDIGCSTATTLLALDHVVDNHVDFVGIDNAPEMLKKAAEKIEESGTNRSIELVTGDLHRGFSVENASVVTMLLTLQFVRPLFRERVMKTIYDGLNEHGCLLLIEKLTSEDTTFNRLFIDHYYDFKRRNGYSSIEISKKREALENVLIPYRLEENTQLLKEVGFKSTEVFFRWYNFCGIVAVK</sequence>
<dbReference type="NCBIfam" id="TIGR00740">
    <property type="entry name" value="carboxy-S-adenosyl-L-methionine synthase CmoA"/>
    <property type="match status" value="1"/>
</dbReference>
<dbReference type="InterPro" id="IPR029063">
    <property type="entry name" value="SAM-dependent_MTases_sf"/>
</dbReference>
<evidence type="ECO:0000256" key="1">
    <source>
        <dbReference type="ARBA" id="ARBA00022679"/>
    </source>
</evidence>
<dbReference type="PANTHER" id="PTHR43861:SF2">
    <property type="entry name" value="CARBOXY-S-ADENOSYL-L-METHIONINE SYNTHASE"/>
    <property type="match status" value="1"/>
</dbReference>
<dbReference type="Pfam" id="PF13649">
    <property type="entry name" value="Methyltransf_25"/>
    <property type="match status" value="1"/>
</dbReference>
<feature type="binding site" evidence="3">
    <location>
        <position position="210"/>
    </location>
    <ligand>
        <name>S-adenosyl-L-methionine</name>
        <dbReference type="ChEBI" id="CHEBI:59789"/>
    </ligand>
</feature>
<dbReference type="EMBL" id="LNCD01000064">
    <property type="protein sequence ID" value="KWV53726.1"/>
    <property type="molecule type" value="Genomic_DNA"/>
</dbReference>
<evidence type="ECO:0000256" key="3">
    <source>
        <dbReference type="HAMAP-Rule" id="MF_01589"/>
    </source>
</evidence>
<dbReference type="CDD" id="cd02440">
    <property type="entry name" value="AdoMet_MTases"/>
    <property type="match status" value="1"/>
</dbReference>
<keyword evidence="1 3" id="KW-0808">Transferase</keyword>
<dbReference type="EC" id="2.1.3.-" evidence="3"/>
<dbReference type="PIRSF" id="PIRSF006325">
    <property type="entry name" value="MeTrfase_bac"/>
    <property type="match status" value="1"/>
</dbReference>
<feature type="binding site" evidence="3 4">
    <location>
        <begin position="75"/>
        <end position="77"/>
    </location>
    <ligand>
        <name>S-adenosyl-L-methionine</name>
        <dbReference type="ChEBI" id="CHEBI:59789"/>
    </ligand>
</feature>
<evidence type="ECO:0000256" key="4">
    <source>
        <dbReference type="PIRSR" id="PIRSR006325-1"/>
    </source>
</evidence>
<feature type="domain" description="Methyltransferase" evidence="5">
    <location>
        <begin position="73"/>
        <end position="169"/>
    </location>
</feature>
<dbReference type="SUPFAM" id="SSF53335">
    <property type="entry name" value="S-adenosyl-L-methionine-dependent methyltransferases"/>
    <property type="match status" value="1"/>
</dbReference>
<dbReference type="OrthoDB" id="9779941at2"/>
<dbReference type="Gene3D" id="3.40.50.150">
    <property type="entry name" value="Vaccinia Virus protein VP39"/>
    <property type="match status" value="1"/>
</dbReference>
<comment type="catalytic activity">
    <reaction evidence="3">
        <text>prephenate + S-adenosyl-L-methionine = carboxy-S-adenosyl-L-methionine + 3-phenylpyruvate + H2O</text>
        <dbReference type="Rhea" id="RHEA:51692"/>
        <dbReference type="ChEBI" id="CHEBI:15377"/>
        <dbReference type="ChEBI" id="CHEBI:18005"/>
        <dbReference type="ChEBI" id="CHEBI:29934"/>
        <dbReference type="ChEBI" id="CHEBI:59789"/>
        <dbReference type="ChEBI" id="CHEBI:134278"/>
    </reaction>
</comment>
<dbReference type="InterPro" id="IPR005271">
    <property type="entry name" value="CmoA"/>
</dbReference>
<dbReference type="AlphaFoldDB" id="A0A109JRD1"/>
<dbReference type="GO" id="GO:1904047">
    <property type="term" value="F:S-adenosyl-L-methionine binding"/>
    <property type="evidence" value="ECO:0007669"/>
    <property type="project" value="UniProtKB-UniRule"/>
</dbReference>
<feature type="binding site" evidence="3 4">
    <location>
        <begin position="99"/>
        <end position="100"/>
    </location>
    <ligand>
        <name>S-adenosyl-L-methionine</name>
        <dbReference type="ChEBI" id="CHEBI:59789"/>
    </ligand>
</feature>